<dbReference type="RefSeq" id="WP_121031306.1">
    <property type="nucleotide sequence ID" value="NZ_RBXT01000001.1"/>
</dbReference>
<dbReference type="EMBL" id="RBXT01000001">
    <property type="protein sequence ID" value="RKT77434.1"/>
    <property type="molecule type" value="Genomic_DNA"/>
</dbReference>
<proteinExistence type="predicted"/>
<keyword evidence="3" id="KW-1185">Reference proteome</keyword>
<feature type="domain" description="N-acetyltransferase" evidence="1">
    <location>
        <begin position="20"/>
        <end position="189"/>
    </location>
</feature>
<sequence>MAARASAWPLHGIRLVGDVVQLRVMTEADLDEVVGALPDDVELNPSATPYAGLDERGNRGAAVAQAYWRALGTWSPDDWALPFLAHHDDALVGVQWLEGPDYRVERTVDSSSWLVSEARGRGLGTAMRAAVLTLAFGPLAAVAAVSSAVADNAASLGVSRRLGYRDTHTSVLPHSGAPLQHVRLTRDAWLASGQAGRTRVEGVDAALPLFGRSAP</sequence>
<accession>A0A495XX69</accession>
<dbReference type="InterPro" id="IPR016181">
    <property type="entry name" value="Acyl_CoA_acyltransferase"/>
</dbReference>
<dbReference type="PROSITE" id="PS51186">
    <property type="entry name" value="GNAT"/>
    <property type="match status" value="1"/>
</dbReference>
<evidence type="ECO:0000313" key="3">
    <source>
        <dbReference type="Proteomes" id="UP000278440"/>
    </source>
</evidence>
<gene>
    <name evidence="2" type="ORF">DFJ68_0855</name>
</gene>
<evidence type="ECO:0000259" key="1">
    <source>
        <dbReference type="PROSITE" id="PS51186"/>
    </source>
</evidence>
<dbReference type="Proteomes" id="UP000278440">
    <property type="component" value="Unassembled WGS sequence"/>
</dbReference>
<name>A0A495XX69_9MICO</name>
<dbReference type="Gene3D" id="3.40.630.30">
    <property type="match status" value="1"/>
</dbReference>
<dbReference type="GO" id="GO:0016747">
    <property type="term" value="F:acyltransferase activity, transferring groups other than amino-acyl groups"/>
    <property type="evidence" value="ECO:0007669"/>
    <property type="project" value="InterPro"/>
</dbReference>
<protein>
    <submittedName>
        <fullName evidence="2">RimJ/RimL family protein N-acetyltransferase</fullName>
    </submittedName>
</protein>
<evidence type="ECO:0000313" key="2">
    <source>
        <dbReference type="EMBL" id="RKT77434.1"/>
    </source>
</evidence>
<organism evidence="2 3">
    <name type="scientific">Terracoccus luteus</name>
    <dbReference type="NCBI Taxonomy" id="53356"/>
    <lineage>
        <taxon>Bacteria</taxon>
        <taxon>Bacillati</taxon>
        <taxon>Actinomycetota</taxon>
        <taxon>Actinomycetes</taxon>
        <taxon>Micrococcales</taxon>
        <taxon>Intrasporangiaceae</taxon>
        <taxon>Terracoccus</taxon>
    </lineage>
</organism>
<dbReference type="SUPFAM" id="SSF55729">
    <property type="entry name" value="Acyl-CoA N-acyltransferases (Nat)"/>
    <property type="match status" value="1"/>
</dbReference>
<comment type="caution">
    <text evidence="2">The sequence shown here is derived from an EMBL/GenBank/DDBJ whole genome shotgun (WGS) entry which is preliminary data.</text>
</comment>
<dbReference type="AlphaFoldDB" id="A0A495XX69"/>
<dbReference type="OrthoDB" id="3466127at2"/>
<dbReference type="Pfam" id="PF13302">
    <property type="entry name" value="Acetyltransf_3"/>
    <property type="match status" value="1"/>
</dbReference>
<keyword evidence="2" id="KW-0808">Transferase</keyword>
<reference evidence="2 3" key="1">
    <citation type="submission" date="2018-10" db="EMBL/GenBank/DDBJ databases">
        <title>Sequencing the genomes of 1000 actinobacteria strains.</title>
        <authorList>
            <person name="Klenk H.-P."/>
        </authorList>
    </citation>
    <scope>NUCLEOTIDE SEQUENCE [LARGE SCALE GENOMIC DNA]</scope>
    <source>
        <strain evidence="2 3">DSM 44267</strain>
    </source>
</reference>
<dbReference type="InterPro" id="IPR000182">
    <property type="entry name" value="GNAT_dom"/>
</dbReference>